<accession>A0A0M2NIR4</accession>
<dbReference type="EMBL" id="LAYJ01000112">
    <property type="protein sequence ID" value="KKI50145.1"/>
    <property type="molecule type" value="Genomic_DNA"/>
</dbReference>
<proteinExistence type="predicted"/>
<dbReference type="STRING" id="270498.CHK_2208"/>
<gene>
    <name evidence="1" type="ORF">CHK_2208</name>
</gene>
<organism evidence="1 2">
    <name type="scientific">Christensenella hongkongensis</name>
    <dbReference type="NCBI Taxonomy" id="270498"/>
    <lineage>
        <taxon>Bacteria</taxon>
        <taxon>Bacillati</taxon>
        <taxon>Bacillota</taxon>
        <taxon>Clostridia</taxon>
        <taxon>Christensenellales</taxon>
        <taxon>Christensenellaceae</taxon>
        <taxon>Christensenella</taxon>
    </lineage>
</organism>
<reference evidence="1 2" key="1">
    <citation type="submission" date="2015-04" db="EMBL/GenBank/DDBJ databases">
        <title>Draft genome sequence of bacteremic isolate Catabacter hongkongensis type strain HKU16T.</title>
        <authorList>
            <person name="Lau S.K."/>
            <person name="Teng J.L."/>
            <person name="Huang Y."/>
            <person name="Curreem S.O."/>
            <person name="Tsui S.K."/>
            <person name="Woo P.C."/>
        </authorList>
    </citation>
    <scope>NUCLEOTIDE SEQUENCE [LARGE SCALE GENOMIC DNA]</scope>
    <source>
        <strain evidence="1 2">HKU16</strain>
    </source>
</reference>
<evidence type="ECO:0000313" key="2">
    <source>
        <dbReference type="Proteomes" id="UP000034076"/>
    </source>
</evidence>
<evidence type="ECO:0000313" key="1">
    <source>
        <dbReference type="EMBL" id="KKI50145.1"/>
    </source>
</evidence>
<dbReference type="Proteomes" id="UP000034076">
    <property type="component" value="Unassembled WGS sequence"/>
</dbReference>
<comment type="caution">
    <text evidence="1">The sequence shown here is derived from an EMBL/GenBank/DDBJ whole genome shotgun (WGS) entry which is preliminary data.</text>
</comment>
<dbReference type="AlphaFoldDB" id="A0A0M2NIR4"/>
<name>A0A0M2NIR4_9FIRM</name>
<protein>
    <submittedName>
        <fullName evidence="1">Uncharacterized protein</fullName>
    </submittedName>
</protein>
<sequence>MYYFTNNLLYQSFGFFSIKKTDTLPYLRGFSSFFRPLI</sequence>
<keyword evidence="2" id="KW-1185">Reference proteome</keyword>